<gene>
    <name evidence="1" type="ORF">ACFSCX_24015</name>
</gene>
<dbReference type="EMBL" id="JBHUEM010000055">
    <property type="protein sequence ID" value="MFD1739552.1"/>
    <property type="molecule type" value="Genomic_DNA"/>
</dbReference>
<comment type="caution">
    <text evidence="1">The sequence shown here is derived from an EMBL/GenBank/DDBJ whole genome shotgun (WGS) entry which is preliminary data.</text>
</comment>
<dbReference type="RefSeq" id="WP_377930791.1">
    <property type="nucleotide sequence ID" value="NZ_JBHUEM010000055.1"/>
</dbReference>
<accession>A0ABW4LWQ7</accession>
<organism evidence="1 2">
    <name type="scientific">Bacillus salitolerans</name>
    <dbReference type="NCBI Taxonomy" id="1437434"/>
    <lineage>
        <taxon>Bacteria</taxon>
        <taxon>Bacillati</taxon>
        <taxon>Bacillota</taxon>
        <taxon>Bacilli</taxon>
        <taxon>Bacillales</taxon>
        <taxon>Bacillaceae</taxon>
        <taxon>Bacillus</taxon>
    </lineage>
</organism>
<sequence length="62" mass="7273">MSNDDILELFNKPFLEEGIKQGKKFVFSHNPINDRGFLGRELDYLESKGYYFDVETMSASKY</sequence>
<proteinExistence type="predicted"/>
<keyword evidence="2" id="KW-1185">Reference proteome</keyword>
<dbReference type="Proteomes" id="UP001597214">
    <property type="component" value="Unassembled WGS sequence"/>
</dbReference>
<evidence type="ECO:0000313" key="2">
    <source>
        <dbReference type="Proteomes" id="UP001597214"/>
    </source>
</evidence>
<name>A0ABW4LWQ7_9BACI</name>
<protein>
    <submittedName>
        <fullName evidence="1">Uncharacterized protein</fullName>
    </submittedName>
</protein>
<reference evidence="2" key="1">
    <citation type="journal article" date="2019" name="Int. J. Syst. Evol. Microbiol.">
        <title>The Global Catalogue of Microorganisms (GCM) 10K type strain sequencing project: providing services to taxonomists for standard genome sequencing and annotation.</title>
        <authorList>
            <consortium name="The Broad Institute Genomics Platform"/>
            <consortium name="The Broad Institute Genome Sequencing Center for Infectious Disease"/>
            <person name="Wu L."/>
            <person name="Ma J."/>
        </authorList>
    </citation>
    <scope>NUCLEOTIDE SEQUENCE [LARGE SCALE GENOMIC DNA]</scope>
    <source>
        <strain evidence="2">CCUG 49339</strain>
    </source>
</reference>
<evidence type="ECO:0000313" key="1">
    <source>
        <dbReference type="EMBL" id="MFD1739552.1"/>
    </source>
</evidence>